<dbReference type="OMA" id="QEHACDD"/>
<dbReference type="InterPro" id="IPR038911">
    <property type="entry name" value="SCLT1"/>
</dbReference>
<feature type="coiled-coil region" evidence="1">
    <location>
        <begin position="601"/>
        <end position="715"/>
    </location>
</feature>
<feature type="region of interest" description="Disordered" evidence="2">
    <location>
        <begin position="19"/>
        <end position="46"/>
    </location>
</feature>
<name>K3WGD2_GLOUD</name>
<dbReference type="STRING" id="431595.K3WGD2"/>
<feature type="coiled-coil region" evidence="1">
    <location>
        <begin position="221"/>
        <end position="255"/>
    </location>
</feature>
<dbReference type="PANTHER" id="PTHR35970:SF1">
    <property type="entry name" value="SODIUM CHANNEL AND CLATHRIN LINKER 1"/>
    <property type="match status" value="1"/>
</dbReference>
<protein>
    <submittedName>
        <fullName evidence="3">Uncharacterized protein</fullName>
    </submittedName>
</protein>
<evidence type="ECO:0000313" key="4">
    <source>
        <dbReference type="Proteomes" id="UP000019132"/>
    </source>
</evidence>
<dbReference type="GO" id="GO:0060271">
    <property type="term" value="P:cilium assembly"/>
    <property type="evidence" value="ECO:0007669"/>
    <property type="project" value="TreeGrafter"/>
</dbReference>
<dbReference type="InParanoid" id="K3WGD2"/>
<evidence type="ECO:0000313" key="3">
    <source>
        <dbReference type="EnsemblProtists" id="PYU1_T004023"/>
    </source>
</evidence>
<dbReference type="EMBL" id="GL376567">
    <property type="status" value="NOT_ANNOTATED_CDS"/>
    <property type="molecule type" value="Genomic_DNA"/>
</dbReference>
<evidence type="ECO:0000256" key="2">
    <source>
        <dbReference type="SAM" id="MobiDB-lite"/>
    </source>
</evidence>
<dbReference type="GO" id="GO:0005814">
    <property type="term" value="C:centriole"/>
    <property type="evidence" value="ECO:0007669"/>
    <property type="project" value="TreeGrafter"/>
</dbReference>
<sequence>MSLSGVDAASVMPIEGLFTYEDPSAGPQAARSKRLERQTIPPNDGGIPFFSVHAGRSRDAASATMLPYLHPATTTTSSSNNNDNNAAGSGKTAAPVSTTVFEGFQCAPTSSCHFQLVQLQDEKEFLTKYVERILNQLRVVLQKHGELEKLKALTDPQGLAEQYERMAAETNPDNFEGEEGGESKLPYGKLDRLAPWLTSKEYTNPLLQAYDLKIYELERNVEENKKAMDRIVARAESLARENTSLRQEIEASAEKVMLRMQHEPKDVQLANDDFIMMQENGEYLNEINERIDVLMSENNMLMEQVSLQDDEMCAMRKELTDRDEQLQVMAQNFNQATLALQELRDSCESIRDEKVRCEQQLQQYAATMAQLENRKEVLTQQSEMLHSEHKHLESQMEEYESLLNTVKKNAERKDEIFSNRYQNVCARLRELNSIVEHKERAIDELEEKNRTLQVDLESARQDCEGMLNVLNSMEKQLTQYCNREESVTEVQLLLFHCITNRSDLTIVYVCVKLESDCKAKVEEVILEKEQVGLNRSELFIDLIAARETQSRREIARLLDKLRQQTAEHLKIQEDTAGANKRKHDAELHTREEEVRFLNSEVAQLRVKLEFVVKNQKEAEKKLSDAIRRSKEVSNVFESSHLEAEYLQKLRTKEEELGKLRNEYRERTQELNEKLNSLEREVDMRRTDARELKEETEEKNQRIQIINDELQKVKADCASRFTKELESIHQQNWELKSQIVELEYKLSQSRKESKTALDASRSERERMEVRLVAEVESLKGRISTLKEERTRTEKIRQEAEAKCSVYSLQIQQLTRDLAEVKEVLVEREHACDDGDRKITELSAQLAIALSKQQQFYRQEREMRTMIERLTIEKTRMEREVSPQEAG</sequence>
<dbReference type="eggNOG" id="ENOG502QVG8">
    <property type="taxonomic scope" value="Eukaryota"/>
</dbReference>
<dbReference type="Proteomes" id="UP000019132">
    <property type="component" value="Unassembled WGS sequence"/>
</dbReference>
<dbReference type="HOGENOM" id="CLU_343073_0_0_1"/>
<dbReference type="EnsemblProtists" id="PYU1_T004023">
    <property type="protein sequence ID" value="PYU1_T004023"/>
    <property type="gene ID" value="PYU1_G004013"/>
</dbReference>
<dbReference type="AlphaFoldDB" id="K3WGD2"/>
<reference evidence="4" key="2">
    <citation type="submission" date="2010-04" db="EMBL/GenBank/DDBJ databases">
        <authorList>
            <person name="Buell R."/>
            <person name="Hamilton J."/>
            <person name="Hostetler J."/>
        </authorList>
    </citation>
    <scope>NUCLEOTIDE SEQUENCE [LARGE SCALE GENOMIC DNA]</scope>
    <source>
        <strain evidence="4">DAOM:BR144</strain>
    </source>
</reference>
<feature type="coiled-coil region" evidence="1">
    <location>
        <begin position="333"/>
        <end position="476"/>
    </location>
</feature>
<reference evidence="3" key="3">
    <citation type="submission" date="2015-02" db="UniProtKB">
        <authorList>
            <consortium name="EnsemblProtists"/>
        </authorList>
    </citation>
    <scope>IDENTIFICATION</scope>
    <source>
        <strain evidence="3">DAOM BR144</strain>
    </source>
</reference>
<feature type="region of interest" description="Disordered" evidence="2">
    <location>
        <begin position="71"/>
        <end position="93"/>
    </location>
</feature>
<dbReference type="PANTHER" id="PTHR35970">
    <property type="entry name" value="SODIUM CHANNEL AND CLATHRIN LINKER 1"/>
    <property type="match status" value="1"/>
</dbReference>
<keyword evidence="1" id="KW-0175">Coiled coil</keyword>
<dbReference type="VEuPathDB" id="FungiDB:PYU1_G004013"/>
<keyword evidence="4" id="KW-1185">Reference proteome</keyword>
<accession>K3WGD2</accession>
<feature type="coiled-coil region" evidence="1">
    <location>
        <begin position="767"/>
        <end position="829"/>
    </location>
</feature>
<feature type="compositionally biased region" description="Low complexity" evidence="2">
    <location>
        <begin position="72"/>
        <end position="87"/>
    </location>
</feature>
<evidence type="ECO:0000256" key="1">
    <source>
        <dbReference type="SAM" id="Coils"/>
    </source>
</evidence>
<reference evidence="4" key="1">
    <citation type="journal article" date="2010" name="Genome Biol.">
        <title>Genome sequence of the necrotrophic plant pathogen Pythium ultimum reveals original pathogenicity mechanisms and effector repertoire.</title>
        <authorList>
            <person name="Levesque C.A."/>
            <person name="Brouwer H."/>
            <person name="Cano L."/>
            <person name="Hamilton J.P."/>
            <person name="Holt C."/>
            <person name="Huitema E."/>
            <person name="Raffaele S."/>
            <person name="Robideau G.P."/>
            <person name="Thines M."/>
            <person name="Win J."/>
            <person name="Zerillo M.M."/>
            <person name="Beakes G.W."/>
            <person name="Boore J.L."/>
            <person name="Busam D."/>
            <person name="Dumas B."/>
            <person name="Ferriera S."/>
            <person name="Fuerstenberg S.I."/>
            <person name="Gachon C.M."/>
            <person name="Gaulin E."/>
            <person name="Govers F."/>
            <person name="Grenville-Briggs L."/>
            <person name="Horner N."/>
            <person name="Hostetler J."/>
            <person name="Jiang R.H."/>
            <person name="Johnson J."/>
            <person name="Krajaejun T."/>
            <person name="Lin H."/>
            <person name="Meijer H.J."/>
            <person name="Moore B."/>
            <person name="Morris P."/>
            <person name="Phuntmart V."/>
            <person name="Puiu D."/>
            <person name="Shetty J."/>
            <person name="Stajich J.E."/>
            <person name="Tripathy S."/>
            <person name="Wawra S."/>
            <person name="van West P."/>
            <person name="Whitty B.R."/>
            <person name="Coutinho P.M."/>
            <person name="Henrissat B."/>
            <person name="Martin F."/>
            <person name="Thomas P.D."/>
            <person name="Tyler B.M."/>
            <person name="De Vries R.P."/>
            <person name="Kamoun S."/>
            <person name="Yandell M."/>
            <person name="Tisserat N."/>
            <person name="Buell C.R."/>
        </authorList>
    </citation>
    <scope>NUCLEOTIDE SEQUENCE</scope>
    <source>
        <strain evidence="4">DAOM:BR144</strain>
    </source>
</reference>
<organism evidence="3 4">
    <name type="scientific">Globisporangium ultimum (strain ATCC 200006 / CBS 805.95 / DAOM BR144)</name>
    <name type="common">Pythium ultimum</name>
    <dbReference type="NCBI Taxonomy" id="431595"/>
    <lineage>
        <taxon>Eukaryota</taxon>
        <taxon>Sar</taxon>
        <taxon>Stramenopiles</taxon>
        <taxon>Oomycota</taxon>
        <taxon>Peronosporomycetes</taxon>
        <taxon>Pythiales</taxon>
        <taxon>Pythiaceae</taxon>
        <taxon>Globisporangium</taxon>
    </lineage>
</organism>
<proteinExistence type="predicted"/>